<organism evidence="3 4">
    <name type="scientific">Prymnesium parvum</name>
    <name type="common">Toxic golden alga</name>
    <dbReference type="NCBI Taxonomy" id="97485"/>
    <lineage>
        <taxon>Eukaryota</taxon>
        <taxon>Haptista</taxon>
        <taxon>Haptophyta</taxon>
        <taxon>Prymnesiophyceae</taxon>
        <taxon>Prymnesiales</taxon>
        <taxon>Prymnesiaceae</taxon>
        <taxon>Prymnesium</taxon>
    </lineage>
</organism>
<gene>
    <name evidence="3" type="ORF">AB1Y20_014559</name>
</gene>
<reference evidence="3 4" key="1">
    <citation type="journal article" date="2024" name="Science">
        <title>Giant polyketide synthase enzymes in the biosynthesis of giant marine polyether toxins.</title>
        <authorList>
            <person name="Fallon T.R."/>
            <person name="Shende V.V."/>
            <person name="Wierzbicki I.H."/>
            <person name="Pendleton A.L."/>
            <person name="Watervoot N.F."/>
            <person name="Auber R.P."/>
            <person name="Gonzalez D.J."/>
            <person name="Wisecaver J.H."/>
            <person name="Moore B.S."/>
        </authorList>
    </citation>
    <scope>NUCLEOTIDE SEQUENCE [LARGE SCALE GENOMIC DNA]</scope>
    <source>
        <strain evidence="3 4">12B1</strain>
    </source>
</reference>
<keyword evidence="1" id="KW-0396">Initiation factor</keyword>
<feature type="compositionally biased region" description="Low complexity" evidence="2">
    <location>
        <begin position="172"/>
        <end position="186"/>
    </location>
</feature>
<dbReference type="GO" id="GO:0000340">
    <property type="term" value="F:RNA 7-methylguanosine cap binding"/>
    <property type="evidence" value="ECO:0007669"/>
    <property type="project" value="TreeGrafter"/>
</dbReference>
<evidence type="ECO:0008006" key="5">
    <source>
        <dbReference type="Google" id="ProtNLM"/>
    </source>
</evidence>
<dbReference type="EMBL" id="JBGBPQ010000030">
    <property type="protein sequence ID" value="KAL1495917.1"/>
    <property type="molecule type" value="Genomic_DNA"/>
</dbReference>
<dbReference type="FunFam" id="3.30.760.10:FF:000043">
    <property type="entry name" value="Predicted protein"/>
    <property type="match status" value="1"/>
</dbReference>
<protein>
    <recommendedName>
        <fullName evidence="5">EIF-4F 25 kDa subunit</fullName>
    </recommendedName>
</protein>
<keyword evidence="1" id="KW-0694">RNA-binding</keyword>
<dbReference type="Pfam" id="PF01652">
    <property type="entry name" value="IF4E"/>
    <property type="match status" value="1"/>
</dbReference>
<dbReference type="InterPro" id="IPR019770">
    <property type="entry name" value="TIF_eIF_4E_CS"/>
</dbReference>
<sequence>MVEEEHSLEHEWTFTYFKKVANRSYEDSTFTLGTCKTVEDFWRLYVHLRRPVDERPSVCDYHVFREGIKPMWEDDANVNGGKWIVRLRKGLAARYWEEILLALLGGHFQLGDEICGCVLSVRYQEDILSIWNRSADSRRICMQIKETMRQVMGMPADVVMEYKKHTDSMRDNSSYRNTSSYTSNFSDNQGDPNNQALKQPQA</sequence>
<keyword evidence="4" id="KW-1185">Reference proteome</keyword>
<dbReference type="PROSITE" id="PS00813">
    <property type="entry name" value="IF4E"/>
    <property type="match status" value="1"/>
</dbReference>
<dbReference type="GO" id="GO:0016281">
    <property type="term" value="C:eukaryotic translation initiation factor 4F complex"/>
    <property type="evidence" value="ECO:0007669"/>
    <property type="project" value="TreeGrafter"/>
</dbReference>
<dbReference type="InterPro" id="IPR023398">
    <property type="entry name" value="TIF_eIF4e-like"/>
</dbReference>
<dbReference type="Gene3D" id="3.30.760.10">
    <property type="entry name" value="RNA Cap, Translation Initiation Factor Eif4e"/>
    <property type="match status" value="1"/>
</dbReference>
<evidence type="ECO:0000256" key="2">
    <source>
        <dbReference type="SAM" id="MobiDB-lite"/>
    </source>
</evidence>
<dbReference type="AlphaFoldDB" id="A0AB34ICD2"/>
<dbReference type="GO" id="GO:0003743">
    <property type="term" value="F:translation initiation factor activity"/>
    <property type="evidence" value="ECO:0007669"/>
    <property type="project" value="UniProtKB-KW"/>
</dbReference>
<dbReference type="Proteomes" id="UP001515480">
    <property type="component" value="Unassembled WGS sequence"/>
</dbReference>
<name>A0AB34ICD2_PRYPA</name>
<dbReference type="InterPro" id="IPR001040">
    <property type="entry name" value="TIF_eIF_4E"/>
</dbReference>
<proteinExistence type="inferred from homology"/>
<feature type="region of interest" description="Disordered" evidence="2">
    <location>
        <begin position="169"/>
        <end position="202"/>
    </location>
</feature>
<keyword evidence="1" id="KW-0648">Protein biosynthesis</keyword>
<comment type="caution">
    <text evidence="3">The sequence shown here is derived from an EMBL/GenBank/DDBJ whole genome shotgun (WGS) entry which is preliminary data.</text>
</comment>
<dbReference type="PANTHER" id="PTHR11960">
    <property type="entry name" value="EUKARYOTIC TRANSLATION INITIATION FACTOR 4E RELATED"/>
    <property type="match status" value="1"/>
</dbReference>
<evidence type="ECO:0000256" key="1">
    <source>
        <dbReference type="RuleBase" id="RU004374"/>
    </source>
</evidence>
<evidence type="ECO:0000313" key="3">
    <source>
        <dbReference type="EMBL" id="KAL1495917.1"/>
    </source>
</evidence>
<comment type="similarity">
    <text evidence="1">Belongs to the eukaryotic initiation factor 4E family.</text>
</comment>
<dbReference type="PANTHER" id="PTHR11960:SF18">
    <property type="entry name" value="EUKARYOTIC TRANSLATION INITIATION FACTOR 4E HOMOLOGOUS PROTEIN, ISOFORM B"/>
    <property type="match status" value="1"/>
</dbReference>
<accession>A0AB34ICD2</accession>
<dbReference type="SUPFAM" id="SSF55418">
    <property type="entry name" value="eIF4e-like"/>
    <property type="match status" value="1"/>
</dbReference>
<evidence type="ECO:0000313" key="4">
    <source>
        <dbReference type="Proteomes" id="UP001515480"/>
    </source>
</evidence>
<feature type="compositionally biased region" description="Polar residues" evidence="2">
    <location>
        <begin position="187"/>
        <end position="202"/>
    </location>
</feature>